<accession>A0A077QTU7</accession>
<organism evidence="3">
    <name type="scientific">Melanopsichium pennsylvanicum 4</name>
    <dbReference type="NCBI Taxonomy" id="1398559"/>
    <lineage>
        <taxon>Eukaryota</taxon>
        <taxon>Fungi</taxon>
        <taxon>Dikarya</taxon>
        <taxon>Basidiomycota</taxon>
        <taxon>Ustilaginomycotina</taxon>
        <taxon>Ustilaginomycetes</taxon>
        <taxon>Ustilaginales</taxon>
        <taxon>Ustilaginaceae</taxon>
        <taxon>Melanopsichium</taxon>
    </lineage>
</organism>
<name>A0A077QTU7_9BASI</name>
<dbReference type="EMBL" id="HG529575">
    <property type="protein sequence ID" value="CDI53325.1"/>
    <property type="molecule type" value="Genomic_DNA"/>
</dbReference>
<reference evidence="3" key="1">
    <citation type="journal article" date="2014" name="Genome Biol. Evol.">
        <title>Gene Loss Rather Than Gene Gain Is Associated with a Host Jump from Monocots to Dicots in the Smut Fungus Melanopsichium pennsylvanicum.</title>
        <authorList>
            <person name="Sharma R."/>
            <person name="Mishra B."/>
            <person name="Runge F."/>
            <person name="Thines M."/>
        </authorList>
    </citation>
    <scope>NUCLEOTIDE SEQUENCE</scope>
    <source>
        <strain evidence="3">4</strain>
    </source>
</reference>
<evidence type="ECO:0000256" key="1">
    <source>
        <dbReference type="SAM" id="MobiDB-lite"/>
    </source>
</evidence>
<keyword evidence="2" id="KW-0732">Signal</keyword>
<protein>
    <submittedName>
        <fullName evidence="3">Uncharacterized protein</fullName>
    </submittedName>
</protein>
<feature type="chain" id="PRO_5001722728" evidence="2">
    <location>
        <begin position="22"/>
        <end position="363"/>
    </location>
</feature>
<proteinExistence type="predicted"/>
<feature type="signal peptide" evidence="2">
    <location>
        <begin position="1"/>
        <end position="21"/>
    </location>
</feature>
<dbReference type="AlphaFoldDB" id="A0A077QTU7"/>
<evidence type="ECO:0000256" key="2">
    <source>
        <dbReference type="SAM" id="SignalP"/>
    </source>
</evidence>
<feature type="region of interest" description="Disordered" evidence="1">
    <location>
        <begin position="38"/>
        <end position="79"/>
    </location>
</feature>
<sequence length="363" mass="41851">MRTSLLVRMLILAWTVSRSQASGSGSRDFTRYVLFPTEDDESSRRGFPGPSSSQNYADPGTRQHLSPANHGSERYPVRSEDVSWHERLPSLPSDDELFHSMASARPPVSEEASGDDKLPWVPIFQEDGQLSHYQINRFDQDGREFGPFRLRGYTFESQPYPHDLPFLESINRRLEVQPMDFRRFLNPKLKTLWFAGSIYRPDPQMLGLIERTVKPVLARDGPTLEGEAKQGEFLWPPVYFDSQSEGLVMRREFREMMFRNTLKQVRKHFRNTDKVLYMPISSPQGTRHVMAYTVDPVIFTDMPSMSKYSSLWIFHEAVQVGNRHMLALLGSMYLPKTMYTALRKGGFAFRAWGNHLGDAPHPL</sequence>
<evidence type="ECO:0000313" key="3">
    <source>
        <dbReference type="EMBL" id="CDI53325.1"/>
    </source>
</evidence>